<protein>
    <submittedName>
        <fullName evidence="7">FAD binding domain-containing protein</fullName>
    </submittedName>
</protein>
<feature type="domain" description="FAD-binding PCMH-type" evidence="6">
    <location>
        <begin position="43"/>
        <end position="222"/>
    </location>
</feature>
<dbReference type="Gene3D" id="3.40.462.20">
    <property type="match status" value="1"/>
</dbReference>
<dbReference type="Gene3D" id="3.30.465.10">
    <property type="match status" value="1"/>
</dbReference>
<dbReference type="InterPro" id="IPR016169">
    <property type="entry name" value="FAD-bd_PCMH_sub2"/>
</dbReference>
<dbReference type="InterPro" id="IPR006094">
    <property type="entry name" value="Oxid_FAD_bind_N"/>
</dbReference>
<evidence type="ECO:0000256" key="1">
    <source>
        <dbReference type="ARBA" id="ARBA00001974"/>
    </source>
</evidence>
<comment type="cofactor">
    <cofactor evidence="1">
        <name>FAD</name>
        <dbReference type="ChEBI" id="CHEBI:57692"/>
    </cofactor>
</comment>
<keyword evidence="5" id="KW-0560">Oxidoreductase</keyword>
<dbReference type="InterPro" id="IPR016167">
    <property type="entry name" value="FAD-bd_PCMH_sub1"/>
</dbReference>
<evidence type="ECO:0000256" key="4">
    <source>
        <dbReference type="ARBA" id="ARBA00022827"/>
    </source>
</evidence>
<dbReference type="Proteomes" id="UP000307440">
    <property type="component" value="Unassembled WGS sequence"/>
</dbReference>
<reference evidence="7 8" key="1">
    <citation type="journal article" date="2019" name="Nat. Ecol. Evol.">
        <title>Megaphylogeny resolves global patterns of mushroom evolution.</title>
        <authorList>
            <person name="Varga T."/>
            <person name="Krizsan K."/>
            <person name="Foldi C."/>
            <person name="Dima B."/>
            <person name="Sanchez-Garcia M."/>
            <person name="Sanchez-Ramirez S."/>
            <person name="Szollosi G.J."/>
            <person name="Szarkandi J.G."/>
            <person name="Papp V."/>
            <person name="Albert L."/>
            <person name="Andreopoulos W."/>
            <person name="Angelini C."/>
            <person name="Antonin V."/>
            <person name="Barry K.W."/>
            <person name="Bougher N.L."/>
            <person name="Buchanan P."/>
            <person name="Buyck B."/>
            <person name="Bense V."/>
            <person name="Catcheside P."/>
            <person name="Chovatia M."/>
            <person name="Cooper J."/>
            <person name="Damon W."/>
            <person name="Desjardin D."/>
            <person name="Finy P."/>
            <person name="Geml J."/>
            <person name="Haridas S."/>
            <person name="Hughes K."/>
            <person name="Justo A."/>
            <person name="Karasinski D."/>
            <person name="Kautmanova I."/>
            <person name="Kiss B."/>
            <person name="Kocsube S."/>
            <person name="Kotiranta H."/>
            <person name="LaButti K.M."/>
            <person name="Lechner B.E."/>
            <person name="Liimatainen K."/>
            <person name="Lipzen A."/>
            <person name="Lukacs Z."/>
            <person name="Mihaltcheva S."/>
            <person name="Morgado L.N."/>
            <person name="Niskanen T."/>
            <person name="Noordeloos M.E."/>
            <person name="Ohm R.A."/>
            <person name="Ortiz-Santana B."/>
            <person name="Ovrebo C."/>
            <person name="Racz N."/>
            <person name="Riley R."/>
            <person name="Savchenko A."/>
            <person name="Shiryaev A."/>
            <person name="Soop K."/>
            <person name="Spirin V."/>
            <person name="Szebenyi C."/>
            <person name="Tomsovsky M."/>
            <person name="Tulloss R.E."/>
            <person name="Uehling J."/>
            <person name="Grigoriev I.V."/>
            <person name="Vagvolgyi C."/>
            <person name="Papp T."/>
            <person name="Martin F.M."/>
            <person name="Miettinen O."/>
            <person name="Hibbett D.S."/>
            <person name="Nagy L.G."/>
        </authorList>
    </citation>
    <scope>NUCLEOTIDE SEQUENCE [LARGE SCALE GENOMIC DNA]</scope>
    <source>
        <strain evidence="7 8">CBS 121175</strain>
    </source>
</reference>
<sequence>MASHEKPVQTDILTSLTSLIDGDVVTRTDPAYSVAISRWATNAERLALAVVYPKTNVDVSKTVLFAQSHQVPFAICGGGHSASGASSVEDGLVLDMSRYFKDVRVDVEQRLAYVGGGALWRDVDKETMKYGLAAVGGTVSHGVPHMTDIVLDYSLTLGGGYGWLSGQHGLVSDNLQQATVVTADGTIRTVNDTENAELFWAIRGGGSNFGVVTEFVFRLHPQREKVFGGRAMYGSDKIEALIEVTREWLPRIKENEGIFQTAVTMPDGNHCIFAVFFYNGSEEEGRENFKQFFDIGPIGNTTREITYEEMNRIYDLTVSHGKPRYIRGTGVALPDYASVLAMLRQTSNVAKSGEGLTLRCLYEYTSLAKINSVPQSSTAFRRTSVHNVLVMINWEGEEDKTARARGIINDVVESMKAGSLEKGSISEADTAGYANSQLDICVQSTHDQLEKAARTFGSNLDKLREVKRRFDPTLFFNRWFPIPPAQ</sequence>
<keyword evidence="3" id="KW-0285">Flavoprotein</keyword>
<dbReference type="EMBL" id="ML210230">
    <property type="protein sequence ID" value="TFK22892.1"/>
    <property type="molecule type" value="Genomic_DNA"/>
</dbReference>
<dbReference type="Pfam" id="PF01565">
    <property type="entry name" value="FAD_binding_4"/>
    <property type="match status" value="1"/>
</dbReference>
<accession>A0A5C3KR18</accession>
<dbReference type="GO" id="GO:0071949">
    <property type="term" value="F:FAD binding"/>
    <property type="evidence" value="ECO:0007669"/>
    <property type="project" value="InterPro"/>
</dbReference>
<evidence type="ECO:0000313" key="7">
    <source>
        <dbReference type="EMBL" id="TFK22892.1"/>
    </source>
</evidence>
<keyword evidence="4" id="KW-0274">FAD</keyword>
<evidence type="ECO:0000259" key="6">
    <source>
        <dbReference type="PROSITE" id="PS51387"/>
    </source>
</evidence>
<dbReference type="InterPro" id="IPR016166">
    <property type="entry name" value="FAD-bd_PCMH"/>
</dbReference>
<evidence type="ECO:0000256" key="2">
    <source>
        <dbReference type="ARBA" id="ARBA00005466"/>
    </source>
</evidence>
<dbReference type="InterPro" id="IPR036318">
    <property type="entry name" value="FAD-bd_PCMH-like_sf"/>
</dbReference>
<dbReference type="GO" id="GO:0016491">
    <property type="term" value="F:oxidoreductase activity"/>
    <property type="evidence" value="ECO:0007669"/>
    <property type="project" value="UniProtKB-KW"/>
</dbReference>
<keyword evidence="8" id="KW-1185">Reference proteome</keyword>
<dbReference type="PANTHER" id="PTHR42973:SF39">
    <property type="entry name" value="FAD-BINDING PCMH-TYPE DOMAIN-CONTAINING PROTEIN"/>
    <property type="match status" value="1"/>
</dbReference>
<gene>
    <name evidence="7" type="ORF">FA15DRAFT_747207</name>
</gene>
<dbReference type="InterPro" id="IPR050416">
    <property type="entry name" value="FAD-linked_Oxidoreductase"/>
</dbReference>
<dbReference type="PANTHER" id="PTHR42973">
    <property type="entry name" value="BINDING OXIDOREDUCTASE, PUTATIVE (AFU_ORTHOLOGUE AFUA_1G17690)-RELATED"/>
    <property type="match status" value="1"/>
</dbReference>
<dbReference type="STRING" id="230819.A0A5C3KR18"/>
<proteinExistence type="inferred from homology"/>
<dbReference type="Pfam" id="PF08031">
    <property type="entry name" value="BBE"/>
    <property type="match status" value="1"/>
</dbReference>
<comment type="similarity">
    <text evidence="2">Belongs to the oxygen-dependent FAD-linked oxidoreductase family.</text>
</comment>
<organism evidence="7 8">
    <name type="scientific">Coprinopsis marcescibilis</name>
    <name type="common">Agaric fungus</name>
    <name type="synonym">Psathyrella marcescibilis</name>
    <dbReference type="NCBI Taxonomy" id="230819"/>
    <lineage>
        <taxon>Eukaryota</taxon>
        <taxon>Fungi</taxon>
        <taxon>Dikarya</taxon>
        <taxon>Basidiomycota</taxon>
        <taxon>Agaricomycotina</taxon>
        <taxon>Agaricomycetes</taxon>
        <taxon>Agaricomycetidae</taxon>
        <taxon>Agaricales</taxon>
        <taxon>Agaricineae</taxon>
        <taxon>Psathyrellaceae</taxon>
        <taxon>Coprinopsis</taxon>
    </lineage>
</organism>
<name>A0A5C3KR18_COPMA</name>
<dbReference type="OrthoDB" id="415825at2759"/>
<dbReference type="InterPro" id="IPR012951">
    <property type="entry name" value="BBE"/>
</dbReference>
<dbReference type="SUPFAM" id="SSF56176">
    <property type="entry name" value="FAD-binding/transporter-associated domain-like"/>
    <property type="match status" value="1"/>
</dbReference>
<evidence type="ECO:0000313" key="8">
    <source>
        <dbReference type="Proteomes" id="UP000307440"/>
    </source>
</evidence>
<dbReference type="PROSITE" id="PS51387">
    <property type="entry name" value="FAD_PCMH"/>
    <property type="match status" value="1"/>
</dbReference>
<dbReference type="Gene3D" id="3.30.43.10">
    <property type="entry name" value="Uridine Diphospho-n-acetylenolpyruvylglucosamine Reductase, domain 2"/>
    <property type="match status" value="1"/>
</dbReference>
<evidence type="ECO:0000256" key="5">
    <source>
        <dbReference type="ARBA" id="ARBA00023002"/>
    </source>
</evidence>
<evidence type="ECO:0000256" key="3">
    <source>
        <dbReference type="ARBA" id="ARBA00022630"/>
    </source>
</evidence>
<dbReference type="AlphaFoldDB" id="A0A5C3KR18"/>